<proteinExistence type="predicted"/>
<evidence type="ECO:0000313" key="3">
    <source>
        <dbReference type="Proteomes" id="UP001140949"/>
    </source>
</evidence>
<feature type="compositionally biased region" description="Basic and acidic residues" evidence="1">
    <location>
        <begin position="10"/>
        <end position="20"/>
    </location>
</feature>
<keyword evidence="3" id="KW-1185">Reference proteome</keyword>
<dbReference type="AlphaFoldDB" id="A0AAX6G592"/>
<name>A0AAX6G592_IRIPA</name>
<dbReference type="EMBL" id="JANAVB010022597">
    <property type="protein sequence ID" value="KAJ6823840.1"/>
    <property type="molecule type" value="Genomic_DNA"/>
</dbReference>
<reference evidence="2" key="2">
    <citation type="submission" date="2023-04" db="EMBL/GenBank/DDBJ databases">
        <authorList>
            <person name="Bruccoleri R.E."/>
            <person name="Oakeley E.J."/>
            <person name="Faust A.-M."/>
            <person name="Dessus-Babus S."/>
            <person name="Altorfer M."/>
            <person name="Burckhardt D."/>
            <person name="Oertli M."/>
            <person name="Naumann U."/>
            <person name="Petersen F."/>
            <person name="Wong J."/>
        </authorList>
    </citation>
    <scope>NUCLEOTIDE SEQUENCE</scope>
    <source>
        <strain evidence="2">GSM-AAB239-AS_SAM_17_03QT</strain>
        <tissue evidence="2">Leaf</tissue>
    </source>
</reference>
<feature type="region of interest" description="Disordered" evidence="1">
    <location>
        <begin position="1"/>
        <end position="20"/>
    </location>
</feature>
<evidence type="ECO:0000313" key="2">
    <source>
        <dbReference type="EMBL" id="KAJ6823840.1"/>
    </source>
</evidence>
<protein>
    <submittedName>
        <fullName evidence="2">Photosystem II 44 kDa protein (Plastid)</fullName>
    </submittedName>
</protein>
<comment type="caution">
    <text evidence="2">The sequence shown here is derived from an EMBL/GenBank/DDBJ whole genome shotgun (WGS) entry which is preliminary data.</text>
</comment>
<evidence type="ECO:0000256" key="1">
    <source>
        <dbReference type="SAM" id="MobiDB-lite"/>
    </source>
</evidence>
<accession>A0AAX6G592</accession>
<sequence>MKDNSLGQTNKERNLFNKQKEREGFEPSIVFCSELYRFSRPELSTTHPSLPGVIFILFLQIEHGHMIH</sequence>
<organism evidence="2 3">
    <name type="scientific">Iris pallida</name>
    <name type="common">Sweet iris</name>
    <dbReference type="NCBI Taxonomy" id="29817"/>
    <lineage>
        <taxon>Eukaryota</taxon>
        <taxon>Viridiplantae</taxon>
        <taxon>Streptophyta</taxon>
        <taxon>Embryophyta</taxon>
        <taxon>Tracheophyta</taxon>
        <taxon>Spermatophyta</taxon>
        <taxon>Magnoliopsida</taxon>
        <taxon>Liliopsida</taxon>
        <taxon>Asparagales</taxon>
        <taxon>Iridaceae</taxon>
        <taxon>Iridoideae</taxon>
        <taxon>Irideae</taxon>
        <taxon>Iris</taxon>
    </lineage>
</organism>
<dbReference type="Proteomes" id="UP001140949">
    <property type="component" value="Unassembled WGS sequence"/>
</dbReference>
<gene>
    <name evidence="2" type="ORF">M6B38_129240</name>
</gene>
<reference evidence="2" key="1">
    <citation type="journal article" date="2023" name="GigaByte">
        <title>Genome assembly of the bearded iris, Iris pallida Lam.</title>
        <authorList>
            <person name="Bruccoleri R.E."/>
            <person name="Oakeley E.J."/>
            <person name="Faust A.M.E."/>
            <person name="Altorfer M."/>
            <person name="Dessus-Babus S."/>
            <person name="Burckhardt D."/>
            <person name="Oertli M."/>
            <person name="Naumann U."/>
            <person name="Petersen F."/>
            <person name="Wong J."/>
        </authorList>
    </citation>
    <scope>NUCLEOTIDE SEQUENCE</scope>
    <source>
        <strain evidence="2">GSM-AAB239-AS_SAM_17_03QT</strain>
    </source>
</reference>